<feature type="region of interest" description="Disordered" evidence="1">
    <location>
        <begin position="258"/>
        <end position="287"/>
    </location>
</feature>
<proteinExistence type="predicted"/>
<evidence type="ECO:0000313" key="2">
    <source>
        <dbReference type="EMBL" id="GHJ83700.1"/>
    </source>
</evidence>
<name>A0A8H3TNP7_9TREE</name>
<evidence type="ECO:0000256" key="1">
    <source>
        <dbReference type="SAM" id="MobiDB-lite"/>
    </source>
</evidence>
<evidence type="ECO:0000313" key="3">
    <source>
        <dbReference type="Proteomes" id="UP000620104"/>
    </source>
</evidence>
<organism evidence="2 3">
    <name type="scientific">Naganishia liquefaciens</name>
    <dbReference type="NCBI Taxonomy" id="104408"/>
    <lineage>
        <taxon>Eukaryota</taxon>
        <taxon>Fungi</taxon>
        <taxon>Dikarya</taxon>
        <taxon>Basidiomycota</taxon>
        <taxon>Agaricomycotina</taxon>
        <taxon>Tremellomycetes</taxon>
        <taxon>Filobasidiales</taxon>
        <taxon>Filobasidiaceae</taxon>
        <taxon>Naganishia</taxon>
    </lineage>
</organism>
<dbReference type="EMBL" id="BLZA01000002">
    <property type="protein sequence ID" value="GHJ83700.1"/>
    <property type="molecule type" value="Genomic_DNA"/>
</dbReference>
<comment type="caution">
    <text evidence="2">The sequence shown here is derived from an EMBL/GenBank/DDBJ whole genome shotgun (WGS) entry which is preliminary data.</text>
</comment>
<feature type="region of interest" description="Disordered" evidence="1">
    <location>
        <begin position="306"/>
        <end position="325"/>
    </location>
</feature>
<feature type="region of interest" description="Disordered" evidence="1">
    <location>
        <begin position="1"/>
        <end position="42"/>
    </location>
</feature>
<dbReference type="Proteomes" id="UP000620104">
    <property type="component" value="Unassembled WGS sequence"/>
</dbReference>
<keyword evidence="3" id="KW-1185">Reference proteome</keyword>
<feature type="compositionally biased region" description="Acidic residues" evidence="1">
    <location>
        <begin position="95"/>
        <end position="113"/>
    </location>
</feature>
<reference evidence="2" key="1">
    <citation type="submission" date="2020-07" db="EMBL/GenBank/DDBJ databases">
        <title>Draft Genome Sequence of a Deep-Sea Yeast, Naganishia (Cryptococcus) liquefaciens strain N6.</title>
        <authorList>
            <person name="Han Y.W."/>
            <person name="Kajitani R."/>
            <person name="Morimoto H."/>
            <person name="Parhat M."/>
            <person name="Tsubouchi H."/>
            <person name="Bakenova O."/>
            <person name="Ogata M."/>
            <person name="Argunhan B."/>
            <person name="Aoki R."/>
            <person name="Kajiwara S."/>
            <person name="Itoh T."/>
            <person name="Iwasaki H."/>
        </authorList>
    </citation>
    <scope>NUCLEOTIDE SEQUENCE</scope>
    <source>
        <strain evidence="2">N6</strain>
    </source>
</reference>
<protein>
    <submittedName>
        <fullName evidence="2">Uncharacterized protein</fullName>
    </submittedName>
</protein>
<feature type="compositionally biased region" description="Polar residues" evidence="1">
    <location>
        <begin position="83"/>
        <end position="93"/>
    </location>
</feature>
<sequence length="386" mass="43477">MSLTVGSPVARMIPEEPGEDPGEWPELQSAPVNKNKVRWGQGVQSEEEAYLGKLESKLATIKNRGAVTSPPPRNPPKEDIFDTSFSLASSPSVSEYDDRENSEDEVQEEEDLNETNVEAIEADNPGLPLLWDQPPVECTTPEEVQEVKEMLDVVPTDRSLPVTPERSRSLVIRHSSDRPGLASNDSKVRFFGRVRVTSGRRAVSSQYRQRSPRGMTPPTMAPKSYESSSIASSVTMSLRGTPTTSWLFPTMTPIGTPSTEGHAPDYFSYTSPSSSSRRSGTMTPRDPEVEEVAARAARARALTWAPNRRTSSSDPHRMARRTDSDGNIMLKTEDGVIWGSWRTRLTTMKWWTWKARRVWYAIQRFWCHADDDDDENDEERRLFARE</sequence>
<gene>
    <name evidence="2" type="ORF">NliqN6_0102</name>
</gene>
<dbReference type="OrthoDB" id="2592919at2759"/>
<feature type="compositionally biased region" description="Low complexity" evidence="1">
    <location>
        <begin position="268"/>
        <end position="284"/>
    </location>
</feature>
<feature type="compositionally biased region" description="Basic and acidic residues" evidence="1">
    <location>
        <begin position="314"/>
        <end position="324"/>
    </location>
</feature>
<feature type="region of interest" description="Disordered" evidence="1">
    <location>
        <begin position="201"/>
        <end position="226"/>
    </location>
</feature>
<accession>A0A8H3TNP7</accession>
<feature type="region of interest" description="Disordered" evidence="1">
    <location>
        <begin position="61"/>
        <end position="113"/>
    </location>
</feature>
<dbReference type="AlphaFoldDB" id="A0A8H3TNP7"/>